<dbReference type="Proteomes" id="UP000585614">
    <property type="component" value="Unassembled WGS sequence"/>
</dbReference>
<reference evidence="3 4" key="1">
    <citation type="journal article" date="2020" name="Nature">
        <title>Six reference-quality genomes reveal evolution of bat adaptations.</title>
        <authorList>
            <person name="Jebb D."/>
            <person name="Huang Z."/>
            <person name="Pippel M."/>
            <person name="Hughes G.M."/>
            <person name="Lavrichenko K."/>
            <person name="Devanna P."/>
            <person name="Winkler S."/>
            <person name="Jermiin L.S."/>
            <person name="Skirmuntt E.C."/>
            <person name="Katzourakis A."/>
            <person name="Burkitt-Gray L."/>
            <person name="Ray D.A."/>
            <person name="Sullivan K.A.M."/>
            <person name="Roscito J.G."/>
            <person name="Kirilenko B.M."/>
            <person name="Davalos L.M."/>
            <person name="Corthals A.P."/>
            <person name="Power M.L."/>
            <person name="Jones G."/>
            <person name="Ransome R.D."/>
            <person name="Dechmann D.K.N."/>
            <person name="Locatelli A.G."/>
            <person name="Puechmaille S.J."/>
            <person name="Fedrigo O."/>
            <person name="Jarvis E.D."/>
            <person name="Hiller M."/>
            <person name="Vernes S.C."/>
            <person name="Myers E.W."/>
            <person name="Teeling E.C."/>
        </authorList>
    </citation>
    <scope>NUCLEOTIDE SEQUENCE [LARGE SCALE GENOMIC DNA]</scope>
    <source>
        <strain evidence="3">MRhiFer1</strain>
        <tissue evidence="3">Lung</tissue>
    </source>
</reference>
<keyword evidence="2" id="KW-0812">Transmembrane</keyword>
<sequence>MSASPRPADACPFPDRALANVLLLRVVVIYILSVYINLSAAALAALLQSACLLGSLGDFPHRRPGGCRGNWAAKFLRPANNNKRLLRRSPAAWSRPGTQSAVRGLGVGGHEGTARAGQRQAARGWK</sequence>
<keyword evidence="2" id="KW-1133">Transmembrane helix</keyword>
<protein>
    <submittedName>
        <fullName evidence="3">Uncharacterized protein</fullName>
    </submittedName>
</protein>
<dbReference type="AlphaFoldDB" id="A0A7J7TQF3"/>
<gene>
    <name evidence="3" type="ORF">mRhiFer1_008716</name>
</gene>
<dbReference type="EMBL" id="JACAGC010000018">
    <property type="protein sequence ID" value="KAF6302979.1"/>
    <property type="molecule type" value="Genomic_DNA"/>
</dbReference>
<evidence type="ECO:0000256" key="2">
    <source>
        <dbReference type="SAM" id="Phobius"/>
    </source>
</evidence>
<feature type="region of interest" description="Disordered" evidence="1">
    <location>
        <begin position="88"/>
        <end position="126"/>
    </location>
</feature>
<evidence type="ECO:0000313" key="3">
    <source>
        <dbReference type="EMBL" id="KAF6302979.1"/>
    </source>
</evidence>
<evidence type="ECO:0000256" key="1">
    <source>
        <dbReference type="SAM" id="MobiDB-lite"/>
    </source>
</evidence>
<feature type="compositionally biased region" description="Low complexity" evidence="1">
    <location>
        <begin position="114"/>
        <end position="126"/>
    </location>
</feature>
<keyword evidence="2" id="KW-0472">Membrane</keyword>
<evidence type="ECO:0000313" key="4">
    <source>
        <dbReference type="Proteomes" id="UP000585614"/>
    </source>
</evidence>
<organism evidence="3 4">
    <name type="scientific">Rhinolophus ferrumequinum</name>
    <name type="common">Greater horseshoe bat</name>
    <dbReference type="NCBI Taxonomy" id="59479"/>
    <lineage>
        <taxon>Eukaryota</taxon>
        <taxon>Metazoa</taxon>
        <taxon>Chordata</taxon>
        <taxon>Craniata</taxon>
        <taxon>Vertebrata</taxon>
        <taxon>Euteleostomi</taxon>
        <taxon>Mammalia</taxon>
        <taxon>Eutheria</taxon>
        <taxon>Laurasiatheria</taxon>
        <taxon>Chiroptera</taxon>
        <taxon>Yinpterochiroptera</taxon>
        <taxon>Rhinolophoidea</taxon>
        <taxon>Rhinolophidae</taxon>
        <taxon>Rhinolophinae</taxon>
        <taxon>Rhinolophus</taxon>
    </lineage>
</organism>
<feature type="transmembrane region" description="Helical" evidence="2">
    <location>
        <begin position="22"/>
        <end position="47"/>
    </location>
</feature>
<proteinExistence type="predicted"/>
<name>A0A7J7TQF3_RHIFE</name>
<comment type="caution">
    <text evidence="3">The sequence shown here is derived from an EMBL/GenBank/DDBJ whole genome shotgun (WGS) entry which is preliminary data.</text>
</comment>
<accession>A0A7J7TQF3</accession>